<dbReference type="InterPro" id="IPR050194">
    <property type="entry name" value="Glycosyltransferase_grp1"/>
</dbReference>
<dbReference type="Pfam" id="PF00534">
    <property type="entry name" value="Glycos_transf_1"/>
    <property type="match status" value="1"/>
</dbReference>
<evidence type="ECO:0000259" key="2">
    <source>
        <dbReference type="Pfam" id="PF13439"/>
    </source>
</evidence>
<dbReference type="Gene3D" id="3.40.50.2000">
    <property type="entry name" value="Glycogen Phosphorylase B"/>
    <property type="match status" value="2"/>
</dbReference>
<evidence type="ECO:0000259" key="1">
    <source>
        <dbReference type="Pfam" id="PF00534"/>
    </source>
</evidence>
<proteinExistence type="predicted"/>
<protein>
    <submittedName>
        <fullName evidence="3">Glycosyltransferase</fullName>
    </submittedName>
</protein>
<sequence>MCTETPLNIAMLSIHSSPLGDLGTINTGGMSIYVRELANELSRHGHSVDIFTCAENNGNNPIIQIGEHVRLIHLTIPEATPSSKEDLVLFLPEICTVLEDFAAEEKIRYDIIHSHYWISGCLGEMLQNKWNIPHIIMFHTLGLMKTPPGEEKKESNIRIRHEKRLVAQCQKIIAPTEREKNNLIDSYKAHPDRIDIIPGGVNLDLFHIESQDEARKTLKRESNTPLLLFVGRFAALKGLELLLEALALLQEHHTAELMIIGGNDSNDTRQQQLKEHVARLHLENLVHFIGRVDHQKLPLYYNAADLVVIPSSYESFGLVCLEALACGTPVIASHVGVMPDILDGTENGATIMDPDPRRLAAAITAFLSKKRSLNYNPESVRDSVKTFSWKRIGADTMHLYKNIAYNCSSGETTGQQNKKRTADA</sequence>
<dbReference type="Pfam" id="PF13439">
    <property type="entry name" value="Glyco_transf_4"/>
    <property type="match status" value="1"/>
</dbReference>
<evidence type="ECO:0000313" key="3">
    <source>
        <dbReference type="EMBL" id="MBC8317809.1"/>
    </source>
</evidence>
<accession>A0A8J6TC67</accession>
<dbReference type="InterPro" id="IPR001296">
    <property type="entry name" value="Glyco_trans_1"/>
</dbReference>
<gene>
    <name evidence="3" type="ORF">H8E41_07865</name>
</gene>
<feature type="domain" description="Glycosyl transferase family 1" evidence="1">
    <location>
        <begin position="211"/>
        <end position="371"/>
    </location>
</feature>
<dbReference type="SUPFAM" id="SSF53756">
    <property type="entry name" value="UDP-Glycosyltransferase/glycogen phosphorylase"/>
    <property type="match status" value="1"/>
</dbReference>
<dbReference type="InterPro" id="IPR028098">
    <property type="entry name" value="Glyco_trans_4-like_N"/>
</dbReference>
<comment type="caution">
    <text evidence="3">The sequence shown here is derived from an EMBL/GenBank/DDBJ whole genome shotgun (WGS) entry which is preliminary data.</text>
</comment>
<dbReference type="PANTHER" id="PTHR45947">
    <property type="entry name" value="SULFOQUINOVOSYL TRANSFERASE SQD2"/>
    <property type="match status" value="1"/>
</dbReference>
<dbReference type="GO" id="GO:0016758">
    <property type="term" value="F:hexosyltransferase activity"/>
    <property type="evidence" value="ECO:0007669"/>
    <property type="project" value="TreeGrafter"/>
</dbReference>
<name>A0A8J6TC67_9BACT</name>
<dbReference type="AlphaFoldDB" id="A0A8J6TC67"/>
<feature type="domain" description="Glycosyltransferase subfamily 4-like N-terminal" evidence="2">
    <location>
        <begin position="28"/>
        <end position="204"/>
    </location>
</feature>
<evidence type="ECO:0000313" key="4">
    <source>
        <dbReference type="Proteomes" id="UP000614424"/>
    </source>
</evidence>
<organism evidence="3 4">
    <name type="scientific">Candidatus Desulfobia pelagia</name>
    <dbReference type="NCBI Taxonomy" id="2841692"/>
    <lineage>
        <taxon>Bacteria</taxon>
        <taxon>Pseudomonadati</taxon>
        <taxon>Thermodesulfobacteriota</taxon>
        <taxon>Desulfobulbia</taxon>
        <taxon>Desulfobulbales</taxon>
        <taxon>Desulfobulbaceae</taxon>
        <taxon>Candidatus Desulfobia</taxon>
    </lineage>
</organism>
<dbReference type="PANTHER" id="PTHR45947:SF3">
    <property type="entry name" value="SULFOQUINOVOSYL TRANSFERASE SQD2"/>
    <property type="match status" value="1"/>
</dbReference>
<dbReference type="EMBL" id="JACNJZ010000108">
    <property type="protein sequence ID" value="MBC8317809.1"/>
    <property type="molecule type" value="Genomic_DNA"/>
</dbReference>
<reference evidence="3 4" key="1">
    <citation type="submission" date="2020-08" db="EMBL/GenBank/DDBJ databases">
        <title>Bridging the membrane lipid divide: bacteria of the FCB group superphylum have the potential to synthesize archaeal ether lipids.</title>
        <authorList>
            <person name="Villanueva L."/>
            <person name="Von Meijenfeldt F.A.B."/>
            <person name="Westbye A.B."/>
            <person name="Yadav S."/>
            <person name="Hopmans E.C."/>
            <person name="Dutilh B.E."/>
            <person name="Sinninghe Damste J.S."/>
        </authorList>
    </citation>
    <scope>NUCLEOTIDE SEQUENCE [LARGE SCALE GENOMIC DNA]</scope>
    <source>
        <strain evidence="3">NIOZ-UU47</strain>
    </source>
</reference>
<dbReference type="Proteomes" id="UP000614424">
    <property type="component" value="Unassembled WGS sequence"/>
</dbReference>